<dbReference type="InterPro" id="IPR051125">
    <property type="entry name" value="ABC-4/HrtB_transporter"/>
</dbReference>
<evidence type="ECO:0000259" key="8">
    <source>
        <dbReference type="Pfam" id="PF02687"/>
    </source>
</evidence>
<keyword evidence="5 7" id="KW-1133">Transmembrane helix</keyword>
<evidence type="ECO:0000256" key="6">
    <source>
        <dbReference type="ARBA" id="ARBA00023136"/>
    </source>
</evidence>
<organism evidence="9 10">
    <name type="scientific">Sanguibacter gelidistatuariae</name>
    <dbReference type="NCBI Taxonomy" id="1814289"/>
    <lineage>
        <taxon>Bacteria</taxon>
        <taxon>Bacillati</taxon>
        <taxon>Actinomycetota</taxon>
        <taxon>Actinomycetes</taxon>
        <taxon>Micrococcales</taxon>
        <taxon>Sanguibacteraceae</taxon>
        <taxon>Sanguibacter</taxon>
    </lineage>
</organism>
<evidence type="ECO:0000256" key="3">
    <source>
        <dbReference type="ARBA" id="ARBA00022475"/>
    </source>
</evidence>
<name>A0A1G6NQ25_9MICO</name>
<keyword evidence="6 7" id="KW-0472">Membrane</keyword>
<keyword evidence="4 7" id="KW-0812">Transmembrane</keyword>
<feature type="transmembrane region" description="Helical" evidence="7">
    <location>
        <begin position="298"/>
        <end position="320"/>
    </location>
</feature>
<feature type="transmembrane region" description="Helical" evidence="7">
    <location>
        <begin position="253"/>
        <end position="271"/>
    </location>
</feature>
<proteinExistence type="predicted"/>
<feature type="transmembrane region" description="Helical" evidence="7">
    <location>
        <begin position="326"/>
        <end position="353"/>
    </location>
</feature>
<evidence type="ECO:0000256" key="5">
    <source>
        <dbReference type="ARBA" id="ARBA00022989"/>
    </source>
</evidence>
<dbReference type="STRING" id="1814289.SAMN05216410_2191"/>
<dbReference type="PANTHER" id="PTHR43738">
    <property type="entry name" value="ABC TRANSPORTER, MEMBRANE PROTEIN"/>
    <property type="match status" value="1"/>
</dbReference>
<dbReference type="RefSeq" id="WP_093183106.1">
    <property type="nucleotide sequence ID" value="NZ_FMYH01000003.1"/>
</dbReference>
<evidence type="ECO:0000313" key="10">
    <source>
        <dbReference type="Proteomes" id="UP000199039"/>
    </source>
</evidence>
<gene>
    <name evidence="9" type="ORF">SAMN05216410_2191</name>
</gene>
<dbReference type="Proteomes" id="UP000199039">
    <property type="component" value="Unassembled WGS sequence"/>
</dbReference>
<keyword evidence="10" id="KW-1185">Reference proteome</keyword>
<dbReference type="InterPro" id="IPR003838">
    <property type="entry name" value="ABC3_permease_C"/>
</dbReference>
<dbReference type="GO" id="GO:0005886">
    <property type="term" value="C:plasma membrane"/>
    <property type="evidence" value="ECO:0007669"/>
    <property type="project" value="UniProtKB-SubCell"/>
</dbReference>
<dbReference type="Pfam" id="PF02687">
    <property type="entry name" value="FtsX"/>
    <property type="match status" value="1"/>
</dbReference>
<evidence type="ECO:0000256" key="4">
    <source>
        <dbReference type="ARBA" id="ARBA00022692"/>
    </source>
</evidence>
<keyword evidence="2" id="KW-0813">Transport</keyword>
<reference evidence="9 10" key="1">
    <citation type="submission" date="2016-09" db="EMBL/GenBank/DDBJ databases">
        <authorList>
            <person name="Capua I."/>
            <person name="De Benedictis P."/>
            <person name="Joannis T."/>
            <person name="Lombin L.H."/>
            <person name="Cattoli G."/>
        </authorList>
    </citation>
    <scope>NUCLEOTIDE SEQUENCE [LARGE SCALE GENOMIC DNA]</scope>
    <source>
        <strain evidence="9 10">ISLP-3</strain>
    </source>
</reference>
<evidence type="ECO:0000313" key="9">
    <source>
        <dbReference type="EMBL" id="SDC69387.1"/>
    </source>
</evidence>
<dbReference type="EMBL" id="FMYH01000003">
    <property type="protein sequence ID" value="SDC69387.1"/>
    <property type="molecule type" value="Genomic_DNA"/>
</dbReference>
<dbReference type="OrthoDB" id="5242186at2"/>
<evidence type="ECO:0000256" key="7">
    <source>
        <dbReference type="SAM" id="Phobius"/>
    </source>
</evidence>
<evidence type="ECO:0000256" key="1">
    <source>
        <dbReference type="ARBA" id="ARBA00004651"/>
    </source>
</evidence>
<protein>
    <submittedName>
        <fullName evidence="9">Putative ABC transport system permease protein</fullName>
    </submittedName>
</protein>
<feature type="transmembrane region" description="Helical" evidence="7">
    <location>
        <begin position="15"/>
        <end position="35"/>
    </location>
</feature>
<dbReference type="PANTHER" id="PTHR43738:SF1">
    <property type="entry name" value="HEMIN TRANSPORT SYSTEM PERMEASE PROTEIN HRTB-RELATED"/>
    <property type="match status" value="1"/>
</dbReference>
<dbReference type="AlphaFoldDB" id="A0A1G6NQ25"/>
<comment type="subcellular location">
    <subcellularLocation>
        <location evidence="1">Cell membrane</location>
        <topology evidence="1">Multi-pass membrane protein</topology>
    </subcellularLocation>
</comment>
<evidence type="ECO:0000256" key="2">
    <source>
        <dbReference type="ARBA" id="ARBA00022448"/>
    </source>
</evidence>
<keyword evidence="3" id="KW-1003">Cell membrane</keyword>
<sequence>MFVALRDLRFAKGRFVLMTSVIALITVLVGFLASLTAGLGRASTSGIVDLPATHLAFSQAAGSDPSFTESQVDPAQWEGWAQVAGVTSAEPLGVAQTRASVADTTAAVTAFGVVPGSPLAPGTVADGAVILSSGAAEALGAKAGDSLALGSQTLTVHAVASSDAEYAHTPVVWISLADWQSVGARGGSGATADADLVATVVAIQTADGSALPSGAITAADTDLKTQTLGLSDSRSAISSFAAENLSLTMMQTFLVAISALVVGAFFTVWTINRGRDIAVLKALGASNRYLLKDAIGQALIVLALGTGAGALLAAGLGLVAAQVMPVVIGASTIVVPALLLAALGLVGALLAVVRITRIDPHAALAAR</sequence>
<feature type="domain" description="ABC3 transporter permease C-terminal" evidence="8">
    <location>
        <begin position="252"/>
        <end position="360"/>
    </location>
</feature>
<accession>A0A1G6NQ25</accession>